<keyword evidence="8 10" id="KW-0482">Metalloprotease</keyword>
<protein>
    <recommendedName>
        <fullName evidence="12">Peptidase M48 domain-containing protein</fullName>
    </recommendedName>
</protein>
<dbReference type="GO" id="GO:0006508">
    <property type="term" value="P:proteolysis"/>
    <property type="evidence" value="ECO:0007669"/>
    <property type="project" value="UniProtKB-KW"/>
</dbReference>
<dbReference type="Pfam" id="PF01435">
    <property type="entry name" value="Peptidase_M48"/>
    <property type="match status" value="1"/>
</dbReference>
<gene>
    <name evidence="13" type="ORF">ACD_49C00020G0011</name>
</gene>
<keyword evidence="9 11" id="KW-0472">Membrane</keyword>
<feature type="transmembrane region" description="Helical" evidence="11">
    <location>
        <begin position="18"/>
        <end position="43"/>
    </location>
</feature>
<evidence type="ECO:0000256" key="7">
    <source>
        <dbReference type="ARBA" id="ARBA00022989"/>
    </source>
</evidence>
<comment type="cofactor">
    <cofactor evidence="10">
        <name>Zn(2+)</name>
        <dbReference type="ChEBI" id="CHEBI:29105"/>
    </cofactor>
    <text evidence="10">Binds 1 zinc ion per subunit.</text>
</comment>
<dbReference type="PANTHER" id="PTHR43221:SF2">
    <property type="entry name" value="PROTEASE HTPX HOMOLOG"/>
    <property type="match status" value="1"/>
</dbReference>
<feature type="transmembrane region" description="Helical" evidence="11">
    <location>
        <begin position="177"/>
        <end position="198"/>
    </location>
</feature>
<feature type="transmembrane region" description="Helical" evidence="11">
    <location>
        <begin position="218"/>
        <end position="240"/>
    </location>
</feature>
<evidence type="ECO:0000256" key="5">
    <source>
        <dbReference type="ARBA" id="ARBA00022801"/>
    </source>
</evidence>
<dbReference type="InterPro" id="IPR050083">
    <property type="entry name" value="HtpX_protease"/>
</dbReference>
<evidence type="ECO:0000256" key="4">
    <source>
        <dbReference type="ARBA" id="ARBA00022723"/>
    </source>
</evidence>
<evidence type="ECO:0000256" key="2">
    <source>
        <dbReference type="ARBA" id="ARBA00022670"/>
    </source>
</evidence>
<keyword evidence="1" id="KW-1003">Cell membrane</keyword>
<evidence type="ECO:0000256" key="9">
    <source>
        <dbReference type="ARBA" id="ARBA00023136"/>
    </source>
</evidence>
<dbReference type="GO" id="GO:0004222">
    <property type="term" value="F:metalloendopeptidase activity"/>
    <property type="evidence" value="ECO:0007669"/>
    <property type="project" value="InterPro"/>
</dbReference>
<dbReference type="AlphaFoldDB" id="K2AY83"/>
<keyword evidence="6 10" id="KW-0862">Zinc</keyword>
<dbReference type="CDD" id="cd07340">
    <property type="entry name" value="M48B_Htpx_like"/>
    <property type="match status" value="1"/>
</dbReference>
<organism evidence="13">
    <name type="scientific">uncultured bacterium</name>
    <name type="common">gcode 4</name>
    <dbReference type="NCBI Taxonomy" id="1234023"/>
    <lineage>
        <taxon>Bacteria</taxon>
        <taxon>environmental samples</taxon>
    </lineage>
</organism>
<reference evidence="13" key="1">
    <citation type="journal article" date="2012" name="Science">
        <title>Fermentation, hydrogen, and sulfur metabolism in multiple uncultivated bacterial phyla.</title>
        <authorList>
            <person name="Wrighton K.C."/>
            <person name="Thomas B.C."/>
            <person name="Sharon I."/>
            <person name="Miller C.S."/>
            <person name="Castelle C.J."/>
            <person name="VerBerkmoes N.C."/>
            <person name="Wilkins M.J."/>
            <person name="Hettich R.L."/>
            <person name="Lipton M.S."/>
            <person name="Williams K.H."/>
            <person name="Long P.E."/>
            <person name="Banfield J.F."/>
        </authorList>
    </citation>
    <scope>NUCLEOTIDE SEQUENCE [LARGE SCALE GENOMIC DNA]</scope>
</reference>
<keyword evidence="3 11" id="KW-0812">Transmembrane</keyword>
<evidence type="ECO:0000256" key="6">
    <source>
        <dbReference type="ARBA" id="ARBA00022833"/>
    </source>
</evidence>
<accession>K2AY83</accession>
<keyword evidence="2 10" id="KW-0645">Protease</keyword>
<comment type="similarity">
    <text evidence="10">Belongs to the peptidase M48 family.</text>
</comment>
<comment type="caution">
    <text evidence="13">The sequence shown here is derived from an EMBL/GenBank/DDBJ whole genome shotgun (WGS) entry which is preliminary data.</text>
</comment>
<evidence type="ECO:0000256" key="3">
    <source>
        <dbReference type="ARBA" id="ARBA00022692"/>
    </source>
</evidence>
<evidence type="ECO:0000256" key="11">
    <source>
        <dbReference type="SAM" id="Phobius"/>
    </source>
</evidence>
<keyword evidence="4" id="KW-0479">Metal-binding</keyword>
<evidence type="ECO:0000256" key="8">
    <source>
        <dbReference type="ARBA" id="ARBA00023049"/>
    </source>
</evidence>
<evidence type="ECO:0000256" key="10">
    <source>
        <dbReference type="RuleBase" id="RU003983"/>
    </source>
</evidence>
<evidence type="ECO:0000259" key="12">
    <source>
        <dbReference type="Pfam" id="PF01435"/>
    </source>
</evidence>
<evidence type="ECO:0000256" key="1">
    <source>
        <dbReference type="ARBA" id="ARBA00022475"/>
    </source>
</evidence>
<feature type="domain" description="Peptidase M48" evidence="12">
    <location>
        <begin position="101"/>
        <end position="325"/>
    </location>
</feature>
<proteinExistence type="inferred from homology"/>
<dbReference type="InterPro" id="IPR001915">
    <property type="entry name" value="Peptidase_M48"/>
</dbReference>
<dbReference type="EMBL" id="AMFJ01021606">
    <property type="protein sequence ID" value="EKD66721.1"/>
    <property type="molecule type" value="Genomic_DNA"/>
</dbReference>
<evidence type="ECO:0000313" key="13">
    <source>
        <dbReference type="EMBL" id="EKD66721.1"/>
    </source>
</evidence>
<sequence>MAVIGLQSSIWSNRFKTLVLLILFPVLVFGIVFLVIFAVFYFGKNPELIQPMDYYLNQSITSSIQIFTYLWPVILIWALISFTFYRQIIFSFSDARAITRAENPEIYNIVENLCISRGLAVPNIGILEDDSLNAFAVGWNVKKSWIVFSRWILNKLNKSEIEAVAAHELTHIINKDGLLLVTIIVFIGAIAAIWEIIFRTGLHMWGGKSSDGKDSGQLKLILILVWLALLILWYLVLPLVQLAVSRKREYLADAGSVALTKDKASMISALQNISQDSTIESIKKDSISALCIENPFPRATWFMNKFHEFFSTHPSVSNRIAILEKY</sequence>
<keyword evidence="7 11" id="KW-1133">Transmembrane helix</keyword>
<dbReference type="GO" id="GO:0046872">
    <property type="term" value="F:metal ion binding"/>
    <property type="evidence" value="ECO:0007669"/>
    <property type="project" value="UniProtKB-KW"/>
</dbReference>
<dbReference type="PANTHER" id="PTHR43221">
    <property type="entry name" value="PROTEASE HTPX"/>
    <property type="match status" value="1"/>
</dbReference>
<dbReference type="Gene3D" id="3.30.2010.10">
    <property type="entry name" value="Metalloproteases ('zincins'), catalytic domain"/>
    <property type="match status" value="1"/>
</dbReference>
<name>K2AY83_9BACT</name>
<keyword evidence="5 10" id="KW-0378">Hydrolase</keyword>
<feature type="transmembrane region" description="Helical" evidence="11">
    <location>
        <begin position="63"/>
        <end position="85"/>
    </location>
</feature>